<name>A0A9P6IQ00_MORAP</name>
<feature type="compositionally biased region" description="Low complexity" evidence="1">
    <location>
        <begin position="45"/>
        <end position="57"/>
    </location>
</feature>
<feature type="region of interest" description="Disordered" evidence="1">
    <location>
        <begin position="1"/>
        <end position="149"/>
    </location>
</feature>
<feature type="compositionally biased region" description="Basic and acidic residues" evidence="1">
    <location>
        <begin position="105"/>
        <end position="133"/>
    </location>
</feature>
<feature type="compositionally biased region" description="Acidic residues" evidence="1">
    <location>
        <begin position="29"/>
        <end position="44"/>
    </location>
</feature>
<accession>A0A9P6IQ00</accession>
<dbReference type="EMBL" id="JAAAHY010002666">
    <property type="protein sequence ID" value="KAF9944083.1"/>
    <property type="molecule type" value="Genomic_DNA"/>
</dbReference>
<organism evidence="2 3">
    <name type="scientific">Mortierella alpina</name>
    <name type="common">Oleaginous fungus</name>
    <name type="synonym">Mortierella renispora</name>
    <dbReference type="NCBI Taxonomy" id="64518"/>
    <lineage>
        <taxon>Eukaryota</taxon>
        <taxon>Fungi</taxon>
        <taxon>Fungi incertae sedis</taxon>
        <taxon>Mucoromycota</taxon>
        <taxon>Mortierellomycotina</taxon>
        <taxon>Mortierellomycetes</taxon>
        <taxon>Mortierellales</taxon>
        <taxon>Mortierellaceae</taxon>
        <taxon>Mortierella</taxon>
    </lineage>
</organism>
<evidence type="ECO:0000256" key="1">
    <source>
        <dbReference type="SAM" id="MobiDB-lite"/>
    </source>
</evidence>
<feature type="compositionally biased region" description="Acidic residues" evidence="1">
    <location>
        <begin position="84"/>
        <end position="93"/>
    </location>
</feature>
<evidence type="ECO:0000313" key="3">
    <source>
        <dbReference type="Proteomes" id="UP000738359"/>
    </source>
</evidence>
<comment type="caution">
    <text evidence="2">The sequence shown here is derived from an EMBL/GenBank/DDBJ whole genome shotgun (WGS) entry which is preliminary data.</text>
</comment>
<proteinExistence type="predicted"/>
<sequence>MAGQSQTVTKGAMKLYMDHEYPQATSSEDNSDLEDQYGEFDPDELLPSSDSDLVSHPSDNEDHQLSSSSLSPAYSATRQTRVFEDDDVDDDNEALPSFLLSSQDLDQRAPSHCDDRMQDDFLPVERSDLEYSTRPHSPLSQHSDVDDGW</sequence>
<evidence type="ECO:0000313" key="2">
    <source>
        <dbReference type="EMBL" id="KAF9944083.1"/>
    </source>
</evidence>
<dbReference type="OrthoDB" id="2401697at2759"/>
<gene>
    <name evidence="2" type="ORF">BGZ70_005060</name>
</gene>
<keyword evidence="3" id="KW-1185">Reference proteome</keyword>
<dbReference type="Proteomes" id="UP000738359">
    <property type="component" value="Unassembled WGS sequence"/>
</dbReference>
<feature type="non-terminal residue" evidence="2">
    <location>
        <position position="1"/>
    </location>
</feature>
<reference evidence="2" key="1">
    <citation type="journal article" date="2020" name="Fungal Divers.">
        <title>Resolving the Mortierellaceae phylogeny through synthesis of multi-gene phylogenetics and phylogenomics.</title>
        <authorList>
            <person name="Vandepol N."/>
            <person name="Liber J."/>
            <person name="Desiro A."/>
            <person name="Na H."/>
            <person name="Kennedy M."/>
            <person name="Barry K."/>
            <person name="Grigoriev I.V."/>
            <person name="Miller A.N."/>
            <person name="O'Donnell K."/>
            <person name="Stajich J.E."/>
            <person name="Bonito G."/>
        </authorList>
    </citation>
    <scope>NUCLEOTIDE SEQUENCE</scope>
    <source>
        <strain evidence="2">CK1249</strain>
    </source>
</reference>
<dbReference type="AlphaFoldDB" id="A0A9P6IQ00"/>
<protein>
    <submittedName>
        <fullName evidence="2">Uncharacterized protein</fullName>
    </submittedName>
</protein>